<dbReference type="PROSITE" id="PS51257">
    <property type="entry name" value="PROKAR_LIPOPROTEIN"/>
    <property type="match status" value="1"/>
</dbReference>
<accession>A0ABX0QD38</accession>
<keyword evidence="7" id="KW-1185">Reference proteome</keyword>
<evidence type="ECO:0000256" key="4">
    <source>
        <dbReference type="PROSITE-ProRule" id="PRU00433"/>
    </source>
</evidence>
<dbReference type="InterPro" id="IPR051459">
    <property type="entry name" value="Cytochrome_c-type_DH"/>
</dbReference>
<organism evidence="6 7">
    <name type="scientific">Fibrivirga algicola</name>
    <dbReference type="NCBI Taxonomy" id="2950420"/>
    <lineage>
        <taxon>Bacteria</taxon>
        <taxon>Pseudomonadati</taxon>
        <taxon>Bacteroidota</taxon>
        <taxon>Cytophagia</taxon>
        <taxon>Cytophagales</taxon>
        <taxon>Spirosomataceae</taxon>
        <taxon>Fibrivirga</taxon>
    </lineage>
</organism>
<proteinExistence type="predicted"/>
<evidence type="ECO:0000313" key="7">
    <source>
        <dbReference type="Proteomes" id="UP000606008"/>
    </source>
</evidence>
<evidence type="ECO:0000256" key="1">
    <source>
        <dbReference type="ARBA" id="ARBA00022617"/>
    </source>
</evidence>
<dbReference type="PANTHER" id="PTHR35008">
    <property type="entry name" value="BLL4482 PROTEIN-RELATED"/>
    <property type="match status" value="1"/>
</dbReference>
<keyword evidence="2 4" id="KW-0479">Metal-binding</keyword>
<dbReference type="SUPFAM" id="SSF46626">
    <property type="entry name" value="Cytochrome c"/>
    <property type="match status" value="1"/>
</dbReference>
<keyword evidence="3 4" id="KW-0408">Iron</keyword>
<dbReference type="PROSITE" id="PS51007">
    <property type="entry name" value="CYTC"/>
    <property type="match status" value="1"/>
</dbReference>
<evidence type="ECO:0000313" key="6">
    <source>
        <dbReference type="EMBL" id="NID09135.1"/>
    </source>
</evidence>
<evidence type="ECO:0000256" key="2">
    <source>
        <dbReference type="ARBA" id="ARBA00022723"/>
    </source>
</evidence>
<protein>
    <submittedName>
        <fullName evidence="6">Cytochrome c</fullName>
    </submittedName>
</protein>
<evidence type="ECO:0000259" key="5">
    <source>
        <dbReference type="PROSITE" id="PS51007"/>
    </source>
</evidence>
<dbReference type="EMBL" id="WAEL01000001">
    <property type="protein sequence ID" value="NID09135.1"/>
    <property type="molecule type" value="Genomic_DNA"/>
</dbReference>
<dbReference type="Gene3D" id="1.10.760.10">
    <property type="entry name" value="Cytochrome c-like domain"/>
    <property type="match status" value="1"/>
</dbReference>
<name>A0ABX0QD38_9BACT</name>
<evidence type="ECO:0000256" key="3">
    <source>
        <dbReference type="ARBA" id="ARBA00023004"/>
    </source>
</evidence>
<keyword evidence="1 4" id="KW-0349">Heme</keyword>
<dbReference type="InterPro" id="IPR009056">
    <property type="entry name" value="Cyt_c-like_dom"/>
</dbReference>
<gene>
    <name evidence="6" type="ORF">F7231_03040</name>
</gene>
<dbReference type="PANTHER" id="PTHR35008:SF8">
    <property type="entry name" value="ALCOHOL DEHYDROGENASE CYTOCHROME C SUBUNIT"/>
    <property type="match status" value="1"/>
</dbReference>
<comment type="caution">
    <text evidence="6">The sequence shown here is derived from an EMBL/GenBank/DDBJ whole genome shotgun (WGS) entry which is preliminary data.</text>
</comment>
<reference evidence="6" key="1">
    <citation type="submission" date="2024-05" db="EMBL/GenBank/DDBJ databases">
        <authorList>
            <person name="Jung D.-H."/>
        </authorList>
    </citation>
    <scope>NUCLEOTIDE SEQUENCE</scope>
    <source>
        <strain evidence="6">JA-25</strain>
    </source>
</reference>
<dbReference type="InterPro" id="IPR036909">
    <property type="entry name" value="Cyt_c-like_dom_sf"/>
</dbReference>
<feature type="domain" description="Cytochrome c" evidence="5">
    <location>
        <begin position="45"/>
        <end position="134"/>
    </location>
</feature>
<sequence length="155" mass="17244">MGRYPKPPRMPPLSTNSVFYAALVSLLLPVVMSSCQSQEETMRQKYVTEGILLYRRNCANCHQADGAGLANLYPPLANSDYLKANKNAVICSIRYGQQGPIKVNGKVYNRVMPPQLQLSALEVAEITTYIYSQWGDDKRLVTAKEAEALLKECAN</sequence>
<dbReference type="Pfam" id="PF00034">
    <property type="entry name" value="Cytochrom_C"/>
    <property type="match status" value="1"/>
</dbReference>
<dbReference type="Proteomes" id="UP000606008">
    <property type="component" value="Unassembled WGS sequence"/>
</dbReference>